<reference evidence="1" key="1">
    <citation type="submission" date="2013-08" db="EMBL/GenBank/DDBJ databases">
        <title>Gene expansion shapes genome architecture in the human pathogen Lichtheimia corymbifera: an evolutionary genomics analysis in the ancient terrestrial Mucorales (Mucoromycotina).</title>
        <authorList>
            <person name="Schwartze V.U."/>
            <person name="Winter S."/>
            <person name="Shelest E."/>
            <person name="Marcet-Houben M."/>
            <person name="Horn F."/>
            <person name="Wehner S."/>
            <person name="Hoffmann K."/>
            <person name="Riege K."/>
            <person name="Sammeth M."/>
            <person name="Nowrousian M."/>
            <person name="Valiante V."/>
            <person name="Linde J."/>
            <person name="Jacobsen I.D."/>
            <person name="Marz M."/>
            <person name="Brakhage A.A."/>
            <person name="Gabaldon T."/>
            <person name="Bocker S."/>
            <person name="Voigt K."/>
        </authorList>
    </citation>
    <scope>NUCLEOTIDE SEQUENCE [LARGE SCALE GENOMIC DNA]</scope>
    <source>
        <strain evidence="1">FSU 9682</strain>
    </source>
</reference>
<organism evidence="1 2">
    <name type="scientific">Lichtheimia corymbifera JMRC:FSU:9682</name>
    <dbReference type="NCBI Taxonomy" id="1263082"/>
    <lineage>
        <taxon>Eukaryota</taxon>
        <taxon>Fungi</taxon>
        <taxon>Fungi incertae sedis</taxon>
        <taxon>Mucoromycota</taxon>
        <taxon>Mucoromycotina</taxon>
        <taxon>Mucoromycetes</taxon>
        <taxon>Mucorales</taxon>
        <taxon>Lichtheimiaceae</taxon>
        <taxon>Lichtheimia</taxon>
    </lineage>
</organism>
<gene>
    <name evidence="1" type="ORF">LCOR_11633.1</name>
</gene>
<protein>
    <submittedName>
        <fullName evidence="1">Uncharacterized protein</fullName>
    </submittedName>
</protein>
<dbReference type="VEuPathDB" id="FungiDB:LCOR_11633.1"/>
<evidence type="ECO:0000313" key="2">
    <source>
        <dbReference type="Proteomes" id="UP000027586"/>
    </source>
</evidence>
<name>A0A068SGA5_9FUNG</name>
<keyword evidence="2" id="KW-1185">Reference proteome</keyword>
<evidence type="ECO:0000313" key="1">
    <source>
        <dbReference type="EMBL" id="CDH60857.1"/>
    </source>
</evidence>
<sequence>MHLFPCAPVNTAITIPSAPCVFCKDPLVSPLDAIQKRKSQFQDIRLCYQEQLAPIPNDINNNELGHVLCLVIGNHLYEGGRSNHLYQTLMEHRNLA</sequence>
<proteinExistence type="predicted"/>
<comment type="caution">
    <text evidence="1">The sequence shown here is derived from an EMBL/GenBank/DDBJ whole genome shotgun (WGS) entry which is preliminary data.</text>
</comment>
<dbReference type="Proteomes" id="UP000027586">
    <property type="component" value="Unassembled WGS sequence"/>
</dbReference>
<accession>A0A068SGA5</accession>
<dbReference type="AlphaFoldDB" id="A0A068SGA5"/>
<dbReference type="EMBL" id="CBTN010000111">
    <property type="protein sequence ID" value="CDH60857.1"/>
    <property type="molecule type" value="Genomic_DNA"/>
</dbReference>